<dbReference type="GO" id="GO:0016491">
    <property type="term" value="F:oxidoreductase activity"/>
    <property type="evidence" value="ECO:0007669"/>
    <property type="project" value="UniProtKB-KW"/>
</dbReference>
<name>A0ABW4QJ01_9BACL</name>
<gene>
    <name evidence="6" type="ORF">ACFSDB_11745</name>
</gene>
<comment type="similarity">
    <text evidence="4">Belongs to the flavoredoxin family.</text>
</comment>
<dbReference type="Pfam" id="PF01613">
    <property type="entry name" value="Flavin_Reduct"/>
    <property type="match status" value="1"/>
</dbReference>
<evidence type="ECO:0000256" key="3">
    <source>
        <dbReference type="ARBA" id="ARBA00022643"/>
    </source>
</evidence>
<reference evidence="7" key="1">
    <citation type="journal article" date="2019" name="Int. J. Syst. Evol. Microbiol.">
        <title>The Global Catalogue of Microorganisms (GCM) 10K type strain sequencing project: providing services to taxonomists for standard genome sequencing and annotation.</title>
        <authorList>
            <consortium name="The Broad Institute Genomics Platform"/>
            <consortium name="The Broad Institute Genome Sequencing Center for Infectious Disease"/>
            <person name="Wu L."/>
            <person name="Ma J."/>
        </authorList>
    </citation>
    <scope>NUCLEOTIDE SEQUENCE [LARGE SCALE GENOMIC DNA]</scope>
    <source>
        <strain evidence="7">CGMCC 1.15475</strain>
    </source>
</reference>
<proteinExistence type="inferred from homology"/>
<dbReference type="SMART" id="SM00903">
    <property type="entry name" value="Flavin_Reduct"/>
    <property type="match status" value="1"/>
</dbReference>
<dbReference type="EMBL" id="JBHUFW010000008">
    <property type="protein sequence ID" value="MFD1863592.1"/>
    <property type="molecule type" value="Genomic_DNA"/>
</dbReference>
<dbReference type="RefSeq" id="WP_204893276.1">
    <property type="nucleotide sequence ID" value="NZ_JBHUFW010000008.1"/>
</dbReference>
<dbReference type="InterPro" id="IPR002563">
    <property type="entry name" value="Flavin_Rdtase-like_dom"/>
</dbReference>
<dbReference type="PANTHER" id="PTHR33798:SF5">
    <property type="entry name" value="FLAVIN REDUCTASE LIKE DOMAIN-CONTAINING PROTEIN"/>
    <property type="match status" value="1"/>
</dbReference>
<dbReference type="Proteomes" id="UP001597273">
    <property type="component" value="Unassembled WGS sequence"/>
</dbReference>
<evidence type="ECO:0000256" key="4">
    <source>
        <dbReference type="ARBA" id="ARBA00038054"/>
    </source>
</evidence>
<evidence type="ECO:0000256" key="1">
    <source>
        <dbReference type="ARBA" id="ARBA00001917"/>
    </source>
</evidence>
<accession>A0ABW4QJ01</accession>
<evidence type="ECO:0000313" key="7">
    <source>
        <dbReference type="Proteomes" id="UP001597273"/>
    </source>
</evidence>
<keyword evidence="6" id="KW-0560">Oxidoreductase</keyword>
<keyword evidence="2" id="KW-0285">Flavoprotein</keyword>
<evidence type="ECO:0000256" key="2">
    <source>
        <dbReference type="ARBA" id="ARBA00022630"/>
    </source>
</evidence>
<feature type="domain" description="Flavin reductase like" evidence="5">
    <location>
        <begin position="20"/>
        <end position="165"/>
    </location>
</feature>
<dbReference type="InterPro" id="IPR012349">
    <property type="entry name" value="Split_barrel_FMN-bd"/>
</dbReference>
<comment type="cofactor">
    <cofactor evidence="1">
        <name>FMN</name>
        <dbReference type="ChEBI" id="CHEBI:58210"/>
    </cofactor>
</comment>
<dbReference type="Gene3D" id="2.30.110.10">
    <property type="entry name" value="Electron Transport, Fmn-binding Protein, Chain A"/>
    <property type="match status" value="1"/>
</dbReference>
<evidence type="ECO:0000313" key="6">
    <source>
        <dbReference type="EMBL" id="MFD1863592.1"/>
    </source>
</evidence>
<dbReference type="SUPFAM" id="SSF50475">
    <property type="entry name" value="FMN-binding split barrel"/>
    <property type="match status" value="1"/>
</dbReference>
<dbReference type="EC" id="1.5.1.-" evidence="6"/>
<comment type="caution">
    <text evidence="6">The sequence shown here is derived from an EMBL/GenBank/DDBJ whole genome shotgun (WGS) entry which is preliminary data.</text>
</comment>
<keyword evidence="7" id="KW-1185">Reference proteome</keyword>
<keyword evidence="3" id="KW-0288">FMN</keyword>
<evidence type="ECO:0000259" key="5">
    <source>
        <dbReference type="SMART" id="SM00903"/>
    </source>
</evidence>
<organism evidence="6 7">
    <name type="scientific">Planococcus chinensis</name>
    <dbReference type="NCBI Taxonomy" id="272917"/>
    <lineage>
        <taxon>Bacteria</taxon>
        <taxon>Bacillati</taxon>
        <taxon>Bacillota</taxon>
        <taxon>Bacilli</taxon>
        <taxon>Bacillales</taxon>
        <taxon>Caryophanaceae</taxon>
        <taxon>Planococcus</taxon>
    </lineage>
</organism>
<protein>
    <submittedName>
        <fullName evidence="6">Flavin reductase family protein</fullName>
        <ecNumber evidence="6">1.5.1.-</ecNumber>
    </submittedName>
</protein>
<dbReference type="PANTHER" id="PTHR33798">
    <property type="entry name" value="FLAVOPROTEIN OXYGENASE"/>
    <property type="match status" value="1"/>
</dbReference>
<sequence>MLSIDPNEQTERENYKLLVGSVIPRPIAFVTSMSADGIVNAAPFSYFNIVASDPPLLSVSVQSRAGALKDTARNAIETGEFVIHVVDESNVKEVNKTAASLPPEESEISLTTLTLIDSEAVKVPSVKEAKVRFECRLEQAVELGGTRLLIGRVVRFVIDESIYDNGRIDPEALKPVSRLAGLNYAKLGDIFPLKRPE</sequence>